<feature type="transmembrane region" description="Helical" evidence="5">
    <location>
        <begin position="12"/>
        <end position="31"/>
    </location>
</feature>
<dbReference type="InterPro" id="IPR018313">
    <property type="entry name" value="SBP_3_CS"/>
</dbReference>
<protein>
    <submittedName>
        <fullName evidence="7">Amino acid-binding periplasmic ABC transporter protein</fullName>
    </submittedName>
</protein>
<evidence type="ECO:0000256" key="2">
    <source>
        <dbReference type="ARBA" id="ARBA00010333"/>
    </source>
</evidence>
<dbReference type="SMART" id="SM00062">
    <property type="entry name" value="PBPb"/>
    <property type="match status" value="1"/>
</dbReference>
<evidence type="ECO:0000256" key="5">
    <source>
        <dbReference type="SAM" id="Phobius"/>
    </source>
</evidence>
<evidence type="ECO:0000313" key="8">
    <source>
        <dbReference type="Proteomes" id="UP000011820"/>
    </source>
</evidence>
<keyword evidence="5" id="KW-0472">Membrane</keyword>
<dbReference type="PANTHER" id="PTHR35936">
    <property type="entry name" value="MEMBRANE-BOUND LYTIC MUREIN TRANSGLYCOSYLASE F"/>
    <property type="match status" value="1"/>
</dbReference>
<name>A0ABM5NHB0_LIBAS</name>
<evidence type="ECO:0000256" key="1">
    <source>
        <dbReference type="ARBA" id="ARBA00004418"/>
    </source>
</evidence>
<keyword evidence="3" id="KW-0732">Signal</keyword>
<dbReference type="Gene3D" id="3.40.190.10">
    <property type="entry name" value="Periplasmic binding protein-like II"/>
    <property type="match status" value="2"/>
</dbReference>
<evidence type="ECO:0000259" key="6">
    <source>
        <dbReference type="SMART" id="SM00062"/>
    </source>
</evidence>
<organism evidence="7 8">
    <name type="scientific">Candidatus Liberibacter asiaticus str. gxpsy</name>
    <dbReference type="NCBI Taxonomy" id="1174529"/>
    <lineage>
        <taxon>Bacteria</taxon>
        <taxon>Pseudomonadati</taxon>
        <taxon>Pseudomonadota</taxon>
        <taxon>Alphaproteobacteria</taxon>
        <taxon>Hyphomicrobiales</taxon>
        <taxon>Rhizobiaceae</taxon>
        <taxon>Liberibacter</taxon>
    </lineage>
</organism>
<dbReference type="RefSeq" id="WP_015452943.1">
    <property type="nucleotide sequence ID" value="NC_020549.1"/>
</dbReference>
<dbReference type="EMBL" id="CP004005">
    <property type="protein sequence ID" value="AGH17348.1"/>
    <property type="molecule type" value="Genomic_DNA"/>
</dbReference>
<keyword evidence="5" id="KW-1133">Transmembrane helix</keyword>
<dbReference type="PANTHER" id="PTHR35936:SF19">
    <property type="entry name" value="AMINO-ACID-BINDING PROTEIN YXEM-RELATED"/>
    <property type="match status" value="1"/>
</dbReference>
<dbReference type="InterPro" id="IPR001638">
    <property type="entry name" value="Solute-binding_3/MltF_N"/>
</dbReference>
<dbReference type="PROSITE" id="PS01039">
    <property type="entry name" value="SBP_BACTERIAL_3"/>
    <property type="match status" value="1"/>
</dbReference>
<proteinExistence type="inferred from homology"/>
<evidence type="ECO:0000256" key="3">
    <source>
        <dbReference type="ARBA" id="ARBA00022729"/>
    </source>
</evidence>
<dbReference type="Proteomes" id="UP000011820">
    <property type="component" value="Chromosome"/>
</dbReference>
<comment type="subcellular location">
    <subcellularLocation>
        <location evidence="1">Periplasm</location>
    </subcellularLocation>
</comment>
<dbReference type="SUPFAM" id="SSF53850">
    <property type="entry name" value="Periplasmic binding protein-like II"/>
    <property type="match status" value="1"/>
</dbReference>
<reference evidence="7 8" key="1">
    <citation type="journal article" date="2013" name="Genome Announc.">
        <title>Complete Genome Sequence of a Chinese Strain of 'Candidatus Liberibacter asiaticus'.</title>
        <authorList>
            <person name="Lin H."/>
            <person name="Han C.S."/>
            <person name="Liu B."/>
            <person name="Lou B."/>
            <person name="Bai X."/>
            <person name="Deng C."/>
            <person name="Civerolo E.L."/>
            <person name="Gupta G."/>
        </authorList>
    </citation>
    <scope>NUCLEOTIDE SEQUENCE [LARGE SCALE GENOMIC DNA]</scope>
    <source>
        <strain evidence="8">gxpsy</strain>
    </source>
</reference>
<keyword evidence="5" id="KW-0812">Transmembrane</keyword>
<keyword evidence="8" id="KW-1185">Reference proteome</keyword>
<evidence type="ECO:0000256" key="4">
    <source>
        <dbReference type="RuleBase" id="RU003744"/>
    </source>
</evidence>
<dbReference type="GeneID" id="93077338"/>
<sequence length="274" mass="31845">MRRLLRDLRKIFFSKYLFFAPFFILFSYYFVIYPFRTEDQSALRVGTDGIYPPHSFHAQDGRGELTGFDIDLIKEVAHRLNLKVEFFETAVSGLITGLDTNRYDVLVNVAITPERQKKYDFSIPYIAHRVLLVVRSDQQDIRSFKDLTDKTVAQILGTDLSRFAKELKSHLVFSHNFEQSLQLLLSKRTDATMIPDIPFFNFLERRPHDGNLFKIADRMKDNSAVAFMMRKGNNKLTRSINEILCAIHLDGTYKKIFDRYFDKNIISSVPGCSS</sequence>
<evidence type="ECO:0000313" key="7">
    <source>
        <dbReference type="EMBL" id="AGH17348.1"/>
    </source>
</evidence>
<accession>A0ABM5NHB0</accession>
<comment type="similarity">
    <text evidence="2 4">Belongs to the bacterial solute-binding protein 3 family.</text>
</comment>
<dbReference type="Pfam" id="PF00497">
    <property type="entry name" value="SBP_bac_3"/>
    <property type="match status" value="1"/>
</dbReference>
<gene>
    <name evidence="7" type="ORF">WSI_04900</name>
</gene>
<feature type="domain" description="Solute-binding protein family 3/N-terminal" evidence="6">
    <location>
        <begin position="42"/>
        <end position="264"/>
    </location>
</feature>